<sequence length="194" mass="21123">MAGRSKPLAAQRVVIAALLSLILYFMVVGFDPLQEARAGGFRAMDLKGEGWLGYRLGYAGTMMLLAAQAYLFRPGFLTKPAWLDMHCYLTTAGGALILVHSGFPYSFGYWSPPRLNPELGVYGLVGLQGVAAWLVLVLIFSGLFGRYVYGRAASAGWGRAFKWWHSAHSVASGALYVAGFVHLLLAVQLRFLTA</sequence>
<keyword evidence="1" id="KW-0472">Membrane</keyword>
<feature type="transmembrane region" description="Helical" evidence="1">
    <location>
        <begin position="12"/>
        <end position="30"/>
    </location>
</feature>
<dbReference type="AlphaFoldDB" id="A0A7J3VTV5"/>
<name>A0A7J3VTV5_CALS0</name>
<evidence type="ECO:0008006" key="3">
    <source>
        <dbReference type="Google" id="ProtNLM"/>
    </source>
</evidence>
<feature type="transmembrane region" description="Helical" evidence="1">
    <location>
        <begin position="50"/>
        <end position="73"/>
    </location>
</feature>
<feature type="transmembrane region" description="Helical" evidence="1">
    <location>
        <begin position="85"/>
        <end position="110"/>
    </location>
</feature>
<keyword evidence="1" id="KW-0812">Transmembrane</keyword>
<keyword evidence="1" id="KW-1133">Transmembrane helix</keyword>
<organism evidence="2">
    <name type="scientific">Caldiarchaeum subterraneum</name>
    <dbReference type="NCBI Taxonomy" id="311458"/>
    <lineage>
        <taxon>Archaea</taxon>
        <taxon>Nitrososphaerota</taxon>
        <taxon>Candidatus Caldarchaeales</taxon>
        <taxon>Candidatus Caldarchaeaceae</taxon>
        <taxon>Candidatus Caldarchaeum</taxon>
    </lineage>
</organism>
<reference evidence="2" key="1">
    <citation type="journal article" date="2020" name="mSystems">
        <title>Genome- and Community-Level Interaction Insights into Carbon Utilization and Element Cycling Functions of Hydrothermarchaeota in Hydrothermal Sediment.</title>
        <authorList>
            <person name="Zhou Z."/>
            <person name="Liu Y."/>
            <person name="Xu W."/>
            <person name="Pan J."/>
            <person name="Luo Z.H."/>
            <person name="Li M."/>
        </authorList>
    </citation>
    <scope>NUCLEOTIDE SEQUENCE [LARGE SCALE GENOMIC DNA]</scope>
    <source>
        <strain evidence="2">SpSt-1074</strain>
    </source>
</reference>
<feature type="transmembrane region" description="Helical" evidence="1">
    <location>
        <begin position="170"/>
        <end position="191"/>
    </location>
</feature>
<protein>
    <recommendedName>
        <fullName evidence="3">Cytochrome b561 bacterial/Ni-hydrogenase domain-containing protein</fullName>
    </recommendedName>
</protein>
<dbReference type="EMBL" id="DRXH01000053">
    <property type="protein sequence ID" value="HHM43963.1"/>
    <property type="molecule type" value="Genomic_DNA"/>
</dbReference>
<feature type="transmembrane region" description="Helical" evidence="1">
    <location>
        <begin position="130"/>
        <end position="149"/>
    </location>
</feature>
<comment type="caution">
    <text evidence="2">The sequence shown here is derived from an EMBL/GenBank/DDBJ whole genome shotgun (WGS) entry which is preliminary data.</text>
</comment>
<evidence type="ECO:0000313" key="2">
    <source>
        <dbReference type="EMBL" id="HHM43963.1"/>
    </source>
</evidence>
<evidence type="ECO:0000256" key="1">
    <source>
        <dbReference type="SAM" id="Phobius"/>
    </source>
</evidence>
<accession>A0A7J3VTV5</accession>
<gene>
    <name evidence="2" type="ORF">ENM31_01510</name>
</gene>
<proteinExistence type="predicted"/>